<evidence type="ECO:0000313" key="1">
    <source>
        <dbReference type="EMBL" id="GBF40652.1"/>
    </source>
</evidence>
<protein>
    <submittedName>
        <fullName evidence="1">Uncharacterized protein</fullName>
    </submittedName>
</protein>
<reference evidence="1 2" key="1">
    <citation type="submission" date="2018-02" db="EMBL/GenBank/DDBJ databases">
        <title>Novel Leptospira species isolated from soil and water in Japan.</title>
        <authorList>
            <person name="Nakao R."/>
            <person name="Masuzawa T."/>
        </authorList>
    </citation>
    <scope>NUCLEOTIDE SEQUENCE [LARGE SCALE GENOMIC DNA]</scope>
    <source>
        <strain evidence="1 2">E8</strain>
    </source>
</reference>
<dbReference type="Proteomes" id="UP000245076">
    <property type="component" value="Unassembled WGS sequence"/>
</dbReference>
<accession>A0A2P2D7P5</accession>
<name>A0A2P2D7P5_9LEPT</name>
<sequence length="106" mass="12109">MRVFCIDDSGQNNQRNKVKFGKSYTVISELRSPCCNLELVRISELNPTGAAQFICSCGASIGKLLSDHYNIKRKSRFIEIEKSITEQRRNKIIKEPQKTPKFSLTL</sequence>
<dbReference type="AlphaFoldDB" id="A0A2P2D7P5"/>
<evidence type="ECO:0000313" key="2">
    <source>
        <dbReference type="Proteomes" id="UP000245076"/>
    </source>
</evidence>
<comment type="caution">
    <text evidence="1">The sequence shown here is derived from an EMBL/GenBank/DDBJ whole genome shotgun (WGS) entry which is preliminary data.</text>
</comment>
<gene>
    <name evidence="1" type="ORF">LPTSP1_36700</name>
</gene>
<proteinExistence type="predicted"/>
<organism evidence="1 2">
    <name type="scientific">Leptospira johnsonii</name>
    <dbReference type="NCBI Taxonomy" id="1917820"/>
    <lineage>
        <taxon>Bacteria</taxon>
        <taxon>Pseudomonadati</taxon>
        <taxon>Spirochaetota</taxon>
        <taxon>Spirochaetia</taxon>
        <taxon>Leptospirales</taxon>
        <taxon>Leptospiraceae</taxon>
        <taxon>Leptospira</taxon>
    </lineage>
</organism>
<keyword evidence="2" id="KW-1185">Reference proteome</keyword>
<dbReference type="EMBL" id="BFAY01000013">
    <property type="protein sequence ID" value="GBF40652.1"/>
    <property type="molecule type" value="Genomic_DNA"/>
</dbReference>